<feature type="signal peptide" evidence="2">
    <location>
        <begin position="1"/>
        <end position="18"/>
    </location>
</feature>
<keyword evidence="2" id="KW-0564">Palmitate</keyword>
<sequence length="480" mass="51380">MKRTLIALLCAGALGACSLDPTYQRPAAPIDDTWSTVAAPAQPQATQPQTAQSTAAAPLGADLGWRDFFKDPRLQKLIELALANNRDMRVAALNVAQYEAQYRIARANLGPAIDASGSVTREHMAGSTSAYSSSSASVGLTSWEIDFFGRLRSLKRQALEQYLATDAARTSTQISLIATVATDYLQLLSDEASLQIAQNTVAADQHTYDLTVNMMKLGSASLQDVRQAENSLASARSSLASYTRAVAQDRNDLVAEIGAPLPDDLPQGPSLMESEHTLADIGAGVPSDLLARRPDIVEAEHTLKAANANIGAARAAFFPKIELTASAGTTSSGLSNLFKAGTGAWAFAPSISVPIFDFGYNRASLDVAKVEKDIDVANYEKAIQTAFKEVSNALAGRTTYVTQVAADRDYVSSAQQYYDLAQARYRSGTDSFLTLLDARRTLYTAQQQLVTDMLAKQSNLITLYKVLGGGWSETSAVAQR</sequence>
<keyword evidence="2" id="KW-1134">Transmembrane beta strand</keyword>
<dbReference type="InterPro" id="IPR003423">
    <property type="entry name" value="OMP_efflux"/>
</dbReference>
<comment type="similarity">
    <text evidence="1 2">Belongs to the outer membrane factor (OMF) (TC 1.B.17) family.</text>
</comment>
<proteinExistence type="inferred from homology"/>
<organism evidence="3 4">
    <name type="scientific">Burkholderia vietnamiensis</name>
    <dbReference type="NCBI Taxonomy" id="60552"/>
    <lineage>
        <taxon>Bacteria</taxon>
        <taxon>Pseudomonadati</taxon>
        <taxon>Pseudomonadota</taxon>
        <taxon>Betaproteobacteria</taxon>
        <taxon>Burkholderiales</taxon>
        <taxon>Burkholderiaceae</taxon>
        <taxon>Burkholderia</taxon>
        <taxon>Burkholderia cepacia complex</taxon>
    </lineage>
</organism>
<comment type="subcellular location">
    <subcellularLocation>
        <location evidence="2">Cell membrane</location>
        <topology evidence="2">Lipid-anchor</topology>
    </subcellularLocation>
</comment>
<accession>A0AAW7SWQ9</accession>
<gene>
    <name evidence="3" type="ORF">QZM33_04190</name>
</gene>
<dbReference type="EMBL" id="JAUJRV010000002">
    <property type="protein sequence ID" value="MDN7794161.1"/>
    <property type="molecule type" value="Genomic_DNA"/>
</dbReference>
<dbReference type="NCBIfam" id="TIGR01845">
    <property type="entry name" value="outer_NodT"/>
    <property type="match status" value="1"/>
</dbReference>
<dbReference type="Proteomes" id="UP001171620">
    <property type="component" value="Unassembled WGS sequence"/>
</dbReference>
<evidence type="ECO:0000256" key="2">
    <source>
        <dbReference type="RuleBase" id="RU362097"/>
    </source>
</evidence>
<dbReference type="Gene3D" id="1.20.1600.10">
    <property type="entry name" value="Outer membrane efflux proteins (OEP)"/>
    <property type="match status" value="1"/>
</dbReference>
<comment type="caution">
    <text evidence="3">The sequence shown here is derived from an EMBL/GenBank/DDBJ whole genome shotgun (WGS) entry which is preliminary data.</text>
</comment>
<dbReference type="GO" id="GO:0005886">
    <property type="term" value="C:plasma membrane"/>
    <property type="evidence" value="ECO:0007669"/>
    <property type="project" value="UniProtKB-SubCell"/>
</dbReference>
<dbReference type="AlphaFoldDB" id="A0AAW7SWQ9"/>
<dbReference type="RefSeq" id="WP_046425290.1">
    <property type="nucleotide sequence ID" value="NZ_JAUJRV010000002.1"/>
</dbReference>
<evidence type="ECO:0000256" key="1">
    <source>
        <dbReference type="ARBA" id="ARBA00007613"/>
    </source>
</evidence>
<dbReference type="SUPFAM" id="SSF56954">
    <property type="entry name" value="Outer membrane efflux proteins (OEP)"/>
    <property type="match status" value="1"/>
</dbReference>
<reference evidence="3" key="1">
    <citation type="submission" date="2023-07" db="EMBL/GenBank/DDBJ databases">
        <title>A collection of bacterial strains from the Burkholderia cepacia Research Laboratory and Repository.</title>
        <authorList>
            <person name="Lipuma J."/>
            <person name="Spilker T."/>
            <person name="Caverly L."/>
        </authorList>
    </citation>
    <scope>NUCLEOTIDE SEQUENCE</scope>
    <source>
        <strain evidence="3">AU44268</strain>
    </source>
</reference>
<dbReference type="Pfam" id="PF02321">
    <property type="entry name" value="OEP"/>
    <property type="match status" value="2"/>
</dbReference>
<protein>
    <submittedName>
        <fullName evidence="3">Efflux transporter outer membrane subunit</fullName>
    </submittedName>
</protein>
<keyword evidence="2" id="KW-0732">Signal</keyword>
<dbReference type="PANTHER" id="PTHR30203:SF32">
    <property type="entry name" value="CATION EFFLUX SYSTEM PROTEIN CUSC"/>
    <property type="match status" value="1"/>
</dbReference>
<dbReference type="PANTHER" id="PTHR30203">
    <property type="entry name" value="OUTER MEMBRANE CATION EFFLUX PROTEIN"/>
    <property type="match status" value="1"/>
</dbReference>
<keyword evidence="2" id="KW-0449">Lipoprotein</keyword>
<evidence type="ECO:0000313" key="3">
    <source>
        <dbReference type="EMBL" id="MDN7794161.1"/>
    </source>
</evidence>
<feature type="chain" id="PRO_5043114143" evidence="2">
    <location>
        <begin position="19"/>
        <end position="480"/>
    </location>
</feature>
<evidence type="ECO:0000313" key="4">
    <source>
        <dbReference type="Proteomes" id="UP001171620"/>
    </source>
</evidence>
<dbReference type="InterPro" id="IPR010131">
    <property type="entry name" value="MdtP/NodT-like"/>
</dbReference>
<keyword evidence="2" id="KW-0812">Transmembrane</keyword>
<keyword evidence="2" id="KW-0472">Membrane</keyword>
<dbReference type="PROSITE" id="PS51257">
    <property type="entry name" value="PROKAR_LIPOPROTEIN"/>
    <property type="match status" value="1"/>
</dbReference>
<name>A0AAW7SWQ9_BURVI</name>
<dbReference type="Gene3D" id="2.20.200.10">
    <property type="entry name" value="Outer membrane efflux proteins (OEP)"/>
    <property type="match status" value="1"/>
</dbReference>
<dbReference type="GO" id="GO:0015562">
    <property type="term" value="F:efflux transmembrane transporter activity"/>
    <property type="evidence" value="ECO:0007669"/>
    <property type="project" value="InterPro"/>
</dbReference>